<dbReference type="Gene3D" id="2.30.30.40">
    <property type="entry name" value="SH3 Domains"/>
    <property type="match status" value="2"/>
</dbReference>
<organism evidence="3 4">
    <name type="scientific">Lysinibacillus xylanilyticus</name>
    <dbReference type="NCBI Taxonomy" id="582475"/>
    <lineage>
        <taxon>Bacteria</taxon>
        <taxon>Bacillati</taxon>
        <taxon>Bacillota</taxon>
        <taxon>Bacilli</taxon>
        <taxon>Bacillales</taxon>
        <taxon>Bacillaceae</taxon>
        <taxon>Lysinibacillus</taxon>
    </lineage>
</organism>
<gene>
    <name evidence="3" type="ORF">AB1300_00995</name>
</gene>
<evidence type="ECO:0000313" key="3">
    <source>
        <dbReference type="EMBL" id="MEX3743703.1"/>
    </source>
</evidence>
<evidence type="ECO:0000313" key="4">
    <source>
        <dbReference type="Proteomes" id="UP001558534"/>
    </source>
</evidence>
<comment type="caution">
    <text evidence="3">The sequence shown here is derived from an EMBL/GenBank/DDBJ whole genome shotgun (WGS) entry which is preliminary data.</text>
</comment>
<dbReference type="Proteomes" id="UP001558534">
    <property type="component" value="Unassembled WGS sequence"/>
</dbReference>
<sequence length="227" mass="24854">MKLKTIAALFVMLLLAFKFEVADASTFKKVKIVENTSSPVEVYEKPDAKSNVLGTVTLGTFVTFISDWHNTFYSRVICLDDDGKIVDGYILSYYLSDARHDIKVASSKGGLVVKETPSLDGKTVATLQHNMVVNDFGTVGDGWSYVQYGNVIGYAATNFMSDSKPITKYVSKSGLVVRNIASTSGARVGELFKYDKVSVHSTIAGWSYITSLAYEGYVDASQLTSER</sequence>
<feature type="domain" description="SH3b" evidence="2">
    <location>
        <begin position="165"/>
        <end position="227"/>
    </location>
</feature>
<keyword evidence="1" id="KW-0732">Signal</keyword>
<dbReference type="InterPro" id="IPR052354">
    <property type="entry name" value="Cell_Wall_Dynamics_Protein"/>
</dbReference>
<feature type="signal peptide" evidence="1">
    <location>
        <begin position="1"/>
        <end position="24"/>
    </location>
</feature>
<reference evidence="3 4" key="1">
    <citation type="submission" date="2024-07" db="EMBL/GenBank/DDBJ databases">
        <title>Characterization of a bacterium isolated from hydrolysated instant sea cucumber by whole-genome sequencing and metabolomics.</title>
        <authorList>
            <person name="Luo X."/>
            <person name="Zhang Z."/>
            <person name="Zheng Z."/>
            <person name="Zhang W."/>
            <person name="Ming T."/>
            <person name="Jiao L."/>
            <person name="Su X."/>
            <person name="Kong F."/>
            <person name="Xu J."/>
        </authorList>
    </citation>
    <scope>NUCLEOTIDE SEQUENCE [LARGE SCALE GENOMIC DNA]</scope>
    <source>
        <strain evidence="3 4">XL-2024</strain>
    </source>
</reference>
<dbReference type="PANTHER" id="PTHR34408:SF1">
    <property type="entry name" value="GLYCOSYL HYDROLASE FAMILY 19 DOMAIN-CONTAINING PROTEIN HI_1415"/>
    <property type="match status" value="1"/>
</dbReference>
<evidence type="ECO:0000256" key="1">
    <source>
        <dbReference type="SAM" id="SignalP"/>
    </source>
</evidence>
<accession>A0ABV3VQQ2</accession>
<dbReference type="EMBL" id="JBFRHK010000001">
    <property type="protein sequence ID" value="MEX3743703.1"/>
    <property type="molecule type" value="Genomic_DNA"/>
</dbReference>
<dbReference type="Pfam" id="PF08239">
    <property type="entry name" value="SH3_3"/>
    <property type="match status" value="1"/>
</dbReference>
<keyword evidence="4" id="KW-1185">Reference proteome</keyword>
<feature type="chain" id="PRO_5045296250" evidence="1">
    <location>
        <begin position="25"/>
        <end position="227"/>
    </location>
</feature>
<dbReference type="SMART" id="SM00287">
    <property type="entry name" value="SH3b"/>
    <property type="match status" value="2"/>
</dbReference>
<protein>
    <submittedName>
        <fullName evidence="3">SH3 domain-containing protein</fullName>
    </submittedName>
</protein>
<feature type="domain" description="SH3b" evidence="2">
    <location>
        <begin position="102"/>
        <end position="164"/>
    </location>
</feature>
<proteinExistence type="predicted"/>
<dbReference type="InterPro" id="IPR003646">
    <property type="entry name" value="SH3-like_bac-type"/>
</dbReference>
<name>A0ABV3VQQ2_9BACI</name>
<dbReference type="PANTHER" id="PTHR34408">
    <property type="entry name" value="FAMILY PROTEIN, PUTATIVE-RELATED"/>
    <property type="match status" value="1"/>
</dbReference>
<evidence type="ECO:0000259" key="2">
    <source>
        <dbReference type="SMART" id="SM00287"/>
    </source>
</evidence>
<dbReference type="RefSeq" id="WP_368634740.1">
    <property type="nucleotide sequence ID" value="NZ_JBFRHK010000001.1"/>
</dbReference>